<dbReference type="InterPro" id="IPR036940">
    <property type="entry name" value="PI3/4_kinase_cat_sf"/>
</dbReference>
<dbReference type="InterPro" id="IPR018936">
    <property type="entry name" value="PI3/4_kinase_CS"/>
</dbReference>
<keyword evidence="1" id="KW-0808">Transferase</keyword>
<dbReference type="PROSITE" id="PS00916">
    <property type="entry name" value="PI3_4_KINASE_2"/>
    <property type="match status" value="1"/>
</dbReference>
<evidence type="ECO:0000256" key="1">
    <source>
        <dbReference type="ARBA" id="ARBA00022679"/>
    </source>
</evidence>
<dbReference type="InterPro" id="IPR011009">
    <property type="entry name" value="Kinase-like_dom_sf"/>
</dbReference>
<dbReference type="GO" id="GO:0016301">
    <property type="term" value="F:kinase activity"/>
    <property type="evidence" value="ECO:0007669"/>
    <property type="project" value="UniProtKB-KW"/>
</dbReference>
<dbReference type="Gene3D" id="1.10.1070.11">
    <property type="entry name" value="Phosphatidylinositol 3-/4-kinase, catalytic domain"/>
    <property type="match status" value="1"/>
</dbReference>
<keyword evidence="2 5" id="KW-0418">Kinase</keyword>
<evidence type="ECO:0000256" key="2">
    <source>
        <dbReference type="ARBA" id="ARBA00022777"/>
    </source>
</evidence>
<evidence type="ECO:0000313" key="6">
    <source>
        <dbReference type="Proteomes" id="UP001642409"/>
    </source>
</evidence>
<feature type="domain" description="PI3K/PI4K catalytic" evidence="3">
    <location>
        <begin position="1631"/>
        <end position="1807"/>
    </location>
</feature>
<evidence type="ECO:0000313" key="5">
    <source>
        <dbReference type="EMBL" id="CAL6090072.1"/>
    </source>
</evidence>
<dbReference type="Proteomes" id="UP001642409">
    <property type="component" value="Unassembled WGS sequence"/>
</dbReference>
<dbReference type="SUPFAM" id="SSF56112">
    <property type="entry name" value="Protein kinase-like (PK-like)"/>
    <property type="match status" value="1"/>
</dbReference>
<protein>
    <submittedName>
        <fullName evidence="5">Kinase</fullName>
    </submittedName>
    <submittedName>
        <fullName evidence="4">PIKK</fullName>
    </submittedName>
</protein>
<dbReference type="EMBL" id="CAXDID020000424">
    <property type="protein sequence ID" value="CAL6090072.1"/>
    <property type="molecule type" value="Genomic_DNA"/>
</dbReference>
<dbReference type="InterPro" id="IPR000403">
    <property type="entry name" value="PI3/4_kinase_cat_dom"/>
</dbReference>
<comment type="caution">
    <text evidence="4">The sequence shown here is derived from an EMBL/GenBank/DDBJ whole genome shotgun (WGS) entry which is preliminary data.</text>
</comment>
<reference evidence="4" key="1">
    <citation type="submission" date="2023-06" db="EMBL/GenBank/DDBJ databases">
        <authorList>
            <person name="Kurt Z."/>
        </authorList>
    </citation>
    <scope>NUCLEOTIDE SEQUENCE</scope>
</reference>
<organism evidence="4">
    <name type="scientific">Hexamita inflata</name>
    <dbReference type="NCBI Taxonomy" id="28002"/>
    <lineage>
        <taxon>Eukaryota</taxon>
        <taxon>Metamonada</taxon>
        <taxon>Diplomonadida</taxon>
        <taxon>Hexamitidae</taxon>
        <taxon>Hexamitinae</taxon>
        <taxon>Hexamita</taxon>
    </lineage>
</organism>
<proteinExistence type="predicted"/>
<sequence length="1902" mass="224230">MDGPSLIIKIMEENKDRRLSFDEIKNIIQDFKAQPIYLSDVCVEISYSDQSMNLQIDLHEDLNKKIIKFQIVGFMNRFICRPVGCLMLCVLLKMNCVDANDINRVFKYVTSNNITPVFVQLLADCAINAYQTDSQKAVVYSSLLYMQQYRNIGQQFLDGFKFLKFKPECILKQFLENQGENIELILQCTDALMLQQIFKVYETNQQAAALLLMQRKVRKATIEAELMKMEEQTDEEQIKRAVEHKIFNLFTLMCAQKETDIEYLLVYAGTNQEMLIQLFNDKFEIQRINSFPHFINLVRIAAEHIIQTTTLTNSDWQNIMQNFIQTVVKTALESKALNSLDTVENEKSTKFFFNILKEFLLLLFCCSQNYSYLILQELELVQFKSIISTIIYGFVKIVALDFEDSRNNKDGSTILNTYIFKQIQNIKGQCAKNVQYIVLNQVNLIKNQIIRISQCDSIPLNTIYTRIKTTKEVFGEALNKIVIYYSNNQIINECIAQPLSNMLQILVNSNQINFQEDQITTYQEAKQFDIVQTIQSSFYLVQCFQSEYTQSTIQQYTQQLKEYQLKIVRQGSQLCQIYDQLSLLPSISQVTSQQNVLNAINSYLDSIVTKTQRQNVKEPQQLYKEIFIDAKSVEHLNILLHVFSSWIAINIVDRQIISNVISQFQNEKNKDYTWPIDTTNYLEQKLISQIRKMTGIIQQTAANNNEILQNIERYTSIVVSNNEEKFTNFDYDIEIFKLLQRFNHGLCLLIFIQSNNQIQETNRYQQRLFDILVATTIITIITAKQRIAEIINTCYQLLYQFVNDVSYQTLYFSIISEFKECFQNNLYEQWNPSNIELQKLIQSKNNNYCNHNDIINNLIDYYNKEPNICISLTVFKELSRFMKLQPEKCLKLLFKTKSITNLKQIDSKILNFIYSEDNISQINQYKYFKQNYYKHVLEIINILSYTSKIHEDDKIQISNSNMTVISKFLSKIIIYLQNNMTTDLYSYCSLVTLTKFCNGCSASNRLEFIDVEYLAYLNKFKDIRLSLKEQDKKQDTINWFIFNILEKILQKLPKTNNYISDIFKTIQEHIYADYQFCKFFIIVIITSTSNNYLIQNIIQEVCFGLLSLTNWKQYINVKYHYPQEMKRQINQQYFEVVHDIIVNSNLDYNYIFKVPIGIQIFDKKDVLTDNQQFLLALFLMQAGQYKIASQNLSVLWNQFIKQEITPINQNFIQITYECQVQAFNIINQTITQQQDHCILNIKNNVNQLQIVIQDTLKFVKFMKFEELKFDLQNQTNLYYSKAEVSSIIVNNCIPNQIFQHLIDSNVDVQDVQIFLDFISSQVISEEIAELLIIQILTASQALTNSYIHIKQSFEESQFILISAFKICWSSYVSYKLSNDYLHMIIQIWSLIVQFSIQNEKKLTKDCRNLIELNPINEQCSQLSITMKNQSTSNSLKLLSQLHEIASNLLKINLELKYVKDAILEISSNAIIYTYHFDHEMRQRRFYFPDVESNKEKIDKTNNMYKQFNLVLKQWYDDYFNRNSTPEQLNKRQLYKNYKEYSAKYTNTIRTLKSQAEARIYLCTIQFLQIGQQNLSEKEYSLTCLPYLRKNVSFVKSIDSKDKPQEYMSEFTEHFLIKQKAGSDANVTSYLTHINNYLQNITQFKVRPYTVSFCYSQDNVDIFYIEFVQNIKSFTYNTVKKNQDTPTLQKYEYSKKPYFMKIHDMFNIQRNYFISEIVQSEKSENFYQYNTAMKYYQQNIERVDSIACWTVLTFVLAMGDRHTGNIMMDSKTQALHFIDFESVFALNQMLPVTEQVSSRNTPYIVSLVSLGNYETRYIDVALKLLHQIQINIHHYCKTFANSQTRPYQQDAFLNLQQLLRSPNIDDMFLRFLQRDMDSYKLSKCYTNWQPFDASNISTAAKGW</sequence>
<reference evidence="5 6" key="2">
    <citation type="submission" date="2024-07" db="EMBL/GenBank/DDBJ databases">
        <authorList>
            <person name="Akdeniz Z."/>
        </authorList>
    </citation>
    <scope>NUCLEOTIDE SEQUENCE [LARGE SCALE GENOMIC DNA]</scope>
</reference>
<evidence type="ECO:0000259" key="3">
    <source>
        <dbReference type="Pfam" id="PF00454"/>
    </source>
</evidence>
<name>A0AA86TQH6_9EUKA</name>
<accession>A0AA86TQH6</accession>
<dbReference type="Pfam" id="PF00454">
    <property type="entry name" value="PI3_PI4_kinase"/>
    <property type="match status" value="1"/>
</dbReference>
<evidence type="ECO:0000313" key="4">
    <source>
        <dbReference type="EMBL" id="CAI9919498.1"/>
    </source>
</evidence>
<gene>
    <name evidence="5" type="ORF">HINF_LOCUS65136</name>
    <name evidence="4" type="ORF">HINF_LOCUS7143</name>
</gene>
<keyword evidence="6" id="KW-1185">Reference proteome</keyword>
<dbReference type="EMBL" id="CATOUU010000174">
    <property type="protein sequence ID" value="CAI9919498.1"/>
    <property type="molecule type" value="Genomic_DNA"/>
</dbReference>